<dbReference type="PANTHER" id="PTHR44688">
    <property type="entry name" value="DNA-BINDING TRANSCRIPTIONAL ACTIVATOR DEVR_DOSR"/>
    <property type="match status" value="1"/>
</dbReference>
<dbReference type="GO" id="GO:0003677">
    <property type="term" value="F:DNA binding"/>
    <property type="evidence" value="ECO:0007669"/>
    <property type="project" value="UniProtKB-KW"/>
</dbReference>
<dbReference type="Pfam" id="PF03472">
    <property type="entry name" value="Autoind_bind"/>
    <property type="match status" value="1"/>
</dbReference>
<dbReference type="RefSeq" id="WP_215504222.1">
    <property type="nucleotide sequence ID" value="NZ_CP076361.1"/>
</dbReference>
<proteinExistence type="predicted"/>
<dbReference type="Proteomes" id="UP000679352">
    <property type="component" value="Chromosome"/>
</dbReference>
<dbReference type="Gene3D" id="1.10.10.10">
    <property type="entry name" value="Winged helix-like DNA-binding domain superfamily/Winged helix DNA-binding domain"/>
    <property type="match status" value="1"/>
</dbReference>
<dbReference type="SUPFAM" id="SSF75516">
    <property type="entry name" value="Pheromone-binding domain of LuxR-like quorum-sensing transcription factors"/>
    <property type="match status" value="1"/>
</dbReference>
<keyword evidence="3" id="KW-0804">Transcription</keyword>
<evidence type="ECO:0000313" key="6">
    <source>
        <dbReference type="Proteomes" id="UP000679352"/>
    </source>
</evidence>
<dbReference type="InterPro" id="IPR016032">
    <property type="entry name" value="Sig_transdc_resp-reg_C-effctor"/>
</dbReference>
<dbReference type="InterPro" id="IPR036693">
    <property type="entry name" value="TF_LuxR_autoind-bd_dom_sf"/>
</dbReference>
<dbReference type="InterPro" id="IPR000792">
    <property type="entry name" value="Tscrpt_reg_LuxR_C"/>
</dbReference>
<dbReference type="PROSITE" id="PS50043">
    <property type="entry name" value="HTH_LUXR_2"/>
    <property type="match status" value="1"/>
</dbReference>
<evidence type="ECO:0000256" key="3">
    <source>
        <dbReference type="ARBA" id="ARBA00023163"/>
    </source>
</evidence>
<feature type="domain" description="HTH luxR-type" evidence="4">
    <location>
        <begin position="179"/>
        <end position="244"/>
    </location>
</feature>
<dbReference type="AlphaFoldDB" id="A0A975S1X5"/>
<keyword evidence="1" id="KW-0805">Transcription regulation</keyword>
<dbReference type="InterPro" id="IPR013249">
    <property type="entry name" value="RNA_pol_sigma70_r4_t2"/>
</dbReference>
<sequence length="267" mass="29319">MTVLPLLNRIAAATAVSEVWDLAVSYFADCGFARANYGFTRFRHAGSIGNPDDALYLTSFSPEYSHFYFRDGFYARTPLYRWAVENEGICTWRWVEEHMAAGTLRPGEAEAVRQNARLGLRAGLTISFPEASQRQKGALGLAADPGLDHDAVDAILRDKGPGLEAVAHMMHLKNCQLPLSTRRRPLSARQREALEWVADGKTTQDIALLMGVSPAMVEKHLRLARAALDVETTAQAVAKGTLLNQIFLLPKANLPANPDHPVPSLSN</sequence>
<protein>
    <submittedName>
        <fullName evidence="5">LuxR family transcriptional regulator</fullName>
    </submittedName>
</protein>
<dbReference type="EMBL" id="CP076361">
    <property type="protein sequence ID" value="QWK90530.1"/>
    <property type="molecule type" value="Genomic_DNA"/>
</dbReference>
<evidence type="ECO:0000313" key="5">
    <source>
        <dbReference type="EMBL" id="QWK90530.1"/>
    </source>
</evidence>
<dbReference type="SUPFAM" id="SSF46894">
    <property type="entry name" value="C-terminal effector domain of the bipartite response regulators"/>
    <property type="match status" value="1"/>
</dbReference>
<evidence type="ECO:0000259" key="4">
    <source>
        <dbReference type="PROSITE" id="PS50043"/>
    </source>
</evidence>
<dbReference type="Gene3D" id="3.30.450.80">
    <property type="entry name" value="Transcription factor LuxR-like, autoinducer-binding domain"/>
    <property type="match status" value="1"/>
</dbReference>
<dbReference type="CDD" id="cd06170">
    <property type="entry name" value="LuxR_C_like"/>
    <property type="match status" value="1"/>
</dbReference>
<dbReference type="InterPro" id="IPR036388">
    <property type="entry name" value="WH-like_DNA-bd_sf"/>
</dbReference>
<dbReference type="KEGG" id="gfu:KM031_00980"/>
<evidence type="ECO:0000256" key="2">
    <source>
        <dbReference type="ARBA" id="ARBA00023125"/>
    </source>
</evidence>
<accession>A0A975S1X5</accession>
<dbReference type="InterPro" id="IPR005143">
    <property type="entry name" value="TF_LuxR_autoind-bd_dom"/>
</dbReference>
<evidence type="ECO:0000256" key="1">
    <source>
        <dbReference type="ARBA" id="ARBA00023015"/>
    </source>
</evidence>
<dbReference type="PANTHER" id="PTHR44688:SF16">
    <property type="entry name" value="DNA-BINDING TRANSCRIPTIONAL ACTIVATOR DEVR_DOSR"/>
    <property type="match status" value="1"/>
</dbReference>
<dbReference type="SMART" id="SM00421">
    <property type="entry name" value="HTH_LUXR"/>
    <property type="match status" value="1"/>
</dbReference>
<reference evidence="5" key="1">
    <citation type="submission" date="2021-06" db="EMBL/GenBank/DDBJ databases">
        <title>Direct submission.</title>
        <authorList>
            <person name="Lee C.-S."/>
            <person name="Jin L."/>
        </authorList>
    </citation>
    <scope>NUCLEOTIDE SEQUENCE</scope>
    <source>
        <strain evidence="5">Con5</strain>
    </source>
</reference>
<name>A0A975S1X5_9RHOB</name>
<gene>
    <name evidence="5" type="ORF">KM031_00980</name>
</gene>
<dbReference type="GO" id="GO:0016987">
    <property type="term" value="F:sigma factor activity"/>
    <property type="evidence" value="ECO:0007669"/>
    <property type="project" value="InterPro"/>
</dbReference>
<keyword evidence="2" id="KW-0238">DNA-binding</keyword>
<organism evidence="5 6">
    <name type="scientific">Gemmobacter fulvus</name>
    <dbReference type="NCBI Taxonomy" id="2840474"/>
    <lineage>
        <taxon>Bacteria</taxon>
        <taxon>Pseudomonadati</taxon>
        <taxon>Pseudomonadota</taxon>
        <taxon>Alphaproteobacteria</taxon>
        <taxon>Rhodobacterales</taxon>
        <taxon>Paracoccaceae</taxon>
        <taxon>Gemmobacter</taxon>
    </lineage>
</organism>
<dbReference type="Pfam" id="PF08281">
    <property type="entry name" value="Sigma70_r4_2"/>
    <property type="match status" value="1"/>
</dbReference>
<keyword evidence="6" id="KW-1185">Reference proteome</keyword>
<dbReference type="GO" id="GO:0006352">
    <property type="term" value="P:DNA-templated transcription initiation"/>
    <property type="evidence" value="ECO:0007669"/>
    <property type="project" value="InterPro"/>
</dbReference>